<keyword evidence="13" id="KW-1185">Reference proteome</keyword>
<keyword evidence="5" id="KW-0677">Repeat</keyword>
<dbReference type="GO" id="GO:0008444">
    <property type="term" value="F:CDP-diacylglycerol-glycerol-3-phosphate 3-phosphatidyltransferase activity"/>
    <property type="evidence" value="ECO:0007669"/>
    <property type="project" value="UniProtKB-EC"/>
</dbReference>
<evidence type="ECO:0000256" key="1">
    <source>
        <dbReference type="ARBA" id="ARBA00005042"/>
    </source>
</evidence>
<evidence type="ECO:0000256" key="6">
    <source>
        <dbReference type="ARBA" id="ARBA00023098"/>
    </source>
</evidence>
<feature type="domain" description="PLD phosphodiesterase" evidence="11">
    <location>
        <begin position="176"/>
        <end position="202"/>
    </location>
</feature>
<evidence type="ECO:0000256" key="5">
    <source>
        <dbReference type="ARBA" id="ARBA00022737"/>
    </source>
</evidence>
<keyword evidence="3 10" id="KW-0444">Lipid biosynthesis</keyword>
<dbReference type="Proteomes" id="UP001165120">
    <property type="component" value="Unassembled WGS sequence"/>
</dbReference>
<dbReference type="InterPro" id="IPR016270">
    <property type="entry name" value="PGS1"/>
</dbReference>
<dbReference type="Gene3D" id="3.30.870.10">
    <property type="entry name" value="Endonuclease Chain A"/>
    <property type="match status" value="2"/>
</dbReference>
<comment type="function">
    <text evidence="10">Functions in the biosynthesis of the anionic phospholipids phosphatidylglycerol and cardiolipin.</text>
</comment>
<proteinExistence type="inferred from homology"/>
<evidence type="ECO:0000256" key="9">
    <source>
        <dbReference type="ARBA" id="ARBA00048586"/>
    </source>
</evidence>
<evidence type="ECO:0000256" key="7">
    <source>
        <dbReference type="ARBA" id="ARBA00023209"/>
    </source>
</evidence>
<gene>
    <name evidence="12" type="ORF">Cboi02_000450500</name>
</gene>
<dbReference type="PROSITE" id="PS50035">
    <property type="entry name" value="PLD"/>
    <property type="match status" value="1"/>
</dbReference>
<protein>
    <recommendedName>
        <fullName evidence="10">CDP-diacylglycerol--glycerol-3-phosphate 3-phosphatidyltransferase</fullName>
        <ecNumber evidence="10">2.7.8.5</ecNumber>
    </recommendedName>
</protein>
<dbReference type="AlphaFoldDB" id="A0A9W6T332"/>
<dbReference type="CDD" id="cd09137">
    <property type="entry name" value="PLDc_PGS1_euk_2"/>
    <property type="match status" value="1"/>
</dbReference>
<dbReference type="PIRSF" id="PIRSF000850">
    <property type="entry name" value="Phospholipase_D_PSS"/>
    <property type="match status" value="1"/>
</dbReference>
<dbReference type="EMBL" id="BSXN01001844">
    <property type="protein sequence ID" value="GME74701.1"/>
    <property type="molecule type" value="Genomic_DNA"/>
</dbReference>
<dbReference type="SMART" id="SM00155">
    <property type="entry name" value="PLDc"/>
    <property type="match status" value="2"/>
</dbReference>
<comment type="similarity">
    <text evidence="2 10">Belongs to the CDP-alcohol phosphatidyltransferase class-II family.</text>
</comment>
<dbReference type="CDD" id="cd09135">
    <property type="entry name" value="PLDc_PGS1_euk_1"/>
    <property type="match status" value="1"/>
</dbReference>
<dbReference type="GO" id="GO:0005739">
    <property type="term" value="C:mitochondrion"/>
    <property type="evidence" value="ECO:0007669"/>
    <property type="project" value="UniProtKB-SubCell"/>
</dbReference>
<dbReference type="PANTHER" id="PTHR12586:SF1">
    <property type="entry name" value="CDP-DIACYLGLYCEROL--GLYCEROL-3-PHOSPHATE 3-PHOSPHATIDYLTRANSFERASE, MITOCHONDRIAL"/>
    <property type="match status" value="1"/>
</dbReference>
<dbReference type="PANTHER" id="PTHR12586">
    <property type="entry name" value="CDP-DIACYLGLYCEROL--SERINE O-PHOSPHATIDYLTRANSFERASE"/>
    <property type="match status" value="1"/>
</dbReference>
<dbReference type="SUPFAM" id="SSF56024">
    <property type="entry name" value="Phospholipase D/nuclease"/>
    <property type="match status" value="2"/>
</dbReference>
<evidence type="ECO:0000256" key="3">
    <source>
        <dbReference type="ARBA" id="ARBA00022516"/>
    </source>
</evidence>
<evidence type="ECO:0000313" key="13">
    <source>
        <dbReference type="Proteomes" id="UP001165120"/>
    </source>
</evidence>
<dbReference type="EC" id="2.7.8.5" evidence="10"/>
<keyword evidence="10" id="KW-0547">Nucleotide-binding</keyword>
<comment type="pathway">
    <text evidence="1 10">Phospholipid metabolism; phosphatidylglycerol biosynthesis; phosphatidylglycerol from CDP-diacylglycerol: step 1/2.</text>
</comment>
<comment type="caution">
    <text evidence="12">The sequence shown here is derived from an EMBL/GenBank/DDBJ whole genome shotgun (WGS) entry which is preliminary data.</text>
</comment>
<dbReference type="GO" id="GO:0032049">
    <property type="term" value="P:cardiolipin biosynthetic process"/>
    <property type="evidence" value="ECO:0007669"/>
    <property type="project" value="InterPro"/>
</dbReference>
<evidence type="ECO:0000259" key="11">
    <source>
        <dbReference type="PROSITE" id="PS50035"/>
    </source>
</evidence>
<evidence type="ECO:0000256" key="4">
    <source>
        <dbReference type="ARBA" id="ARBA00022679"/>
    </source>
</evidence>
<evidence type="ECO:0000256" key="10">
    <source>
        <dbReference type="RuleBase" id="RU365024"/>
    </source>
</evidence>
<keyword evidence="10" id="KW-0067">ATP-binding</keyword>
<keyword evidence="4 10" id="KW-0808">Transferase</keyword>
<comment type="subcellular location">
    <subcellularLocation>
        <location evidence="10">Mitochondrion</location>
    </subcellularLocation>
</comment>
<comment type="catalytic activity">
    <reaction evidence="9 10">
        <text>a CDP-1,2-diacyl-sn-glycerol + sn-glycerol 3-phosphate = a 1,2-diacyl-sn-glycero-3-phospho-(1'-sn-glycero-3'-phosphate) + CMP + H(+)</text>
        <dbReference type="Rhea" id="RHEA:12593"/>
        <dbReference type="ChEBI" id="CHEBI:15378"/>
        <dbReference type="ChEBI" id="CHEBI:57597"/>
        <dbReference type="ChEBI" id="CHEBI:58332"/>
        <dbReference type="ChEBI" id="CHEBI:60110"/>
        <dbReference type="ChEBI" id="CHEBI:60377"/>
        <dbReference type="EC" id="2.7.8.5"/>
    </reaction>
</comment>
<keyword evidence="10" id="KW-0496">Mitochondrion</keyword>
<dbReference type="GO" id="GO:0005524">
    <property type="term" value="F:ATP binding"/>
    <property type="evidence" value="ECO:0007669"/>
    <property type="project" value="UniProtKB-KW"/>
</dbReference>
<accession>A0A9W6T332</accession>
<name>A0A9W6T332_CANBO</name>
<organism evidence="12 13">
    <name type="scientific">Candida boidinii</name>
    <name type="common">Yeast</name>
    <dbReference type="NCBI Taxonomy" id="5477"/>
    <lineage>
        <taxon>Eukaryota</taxon>
        <taxon>Fungi</taxon>
        <taxon>Dikarya</taxon>
        <taxon>Ascomycota</taxon>
        <taxon>Saccharomycotina</taxon>
        <taxon>Pichiomycetes</taxon>
        <taxon>Pichiales</taxon>
        <taxon>Pichiaceae</taxon>
        <taxon>Ogataea</taxon>
        <taxon>Ogataea/Candida clade</taxon>
    </lineage>
</organism>
<keyword evidence="6 10" id="KW-0443">Lipid metabolism</keyword>
<dbReference type="Pfam" id="PF13091">
    <property type="entry name" value="PLDc_2"/>
    <property type="match status" value="2"/>
</dbReference>
<dbReference type="InterPro" id="IPR001736">
    <property type="entry name" value="PLipase_D/transphosphatidylase"/>
</dbReference>
<sequence>MFFQATLSSILRRKTHGSFRTITSIAVDNNPLKNYESFSPKLRATISQLDQIAPRFELNKGDIEILNHPAKFYETLKEKINNANDRIFLSSLYIGKSQDDLINCISKNLKSKPNLKVYILTDYLRSTREEPENCPAKLLSKLTKEFGNHRVDIRFYHTPNLKGFAKMLIPKRLNEGWGLQHMKIYGFDNEVMLSGANLSQDYFTNRQDRYYLFKDTNLSNYYFNLQNTISSISYKLVNAPSQKSGYYLDWPTSNNIFEPHLNTEKFITESTRLLLPVLKTHGGMFIDKYKTIDNKDKDDNKPESLADPPTIVYPVSQFTPLLKTDYSTEKPSILRLLSFLNSKTIKWYFTAGYFNMHPQIKRKLVESIADGEVITASPKANSFYKSKGISYYLPEAYLYQSKKFLESIDKNGKNSQIKLLEWQNGIVNTIKGWSYHAKGIWITNNDEEKPCITVIGSSNYTRRAYSLDLETNAIIITKDEELKTKMMEEVNNLKNFTKQLTLNDFETDEERKINIGVKLAAHLLRDML</sequence>
<keyword evidence="8 10" id="KW-1208">Phospholipid metabolism</keyword>
<keyword evidence="7 10" id="KW-0594">Phospholipid biosynthesis</keyword>
<evidence type="ECO:0000313" key="12">
    <source>
        <dbReference type="EMBL" id="GME74701.1"/>
    </source>
</evidence>
<evidence type="ECO:0000256" key="8">
    <source>
        <dbReference type="ARBA" id="ARBA00023264"/>
    </source>
</evidence>
<reference evidence="12" key="1">
    <citation type="submission" date="2023-04" db="EMBL/GenBank/DDBJ databases">
        <title>Candida boidinii NBRC 10035.</title>
        <authorList>
            <person name="Ichikawa N."/>
            <person name="Sato H."/>
            <person name="Tonouchi N."/>
        </authorList>
    </citation>
    <scope>NUCLEOTIDE SEQUENCE</scope>
    <source>
        <strain evidence="12">NBRC 10035</strain>
    </source>
</reference>
<evidence type="ECO:0000256" key="2">
    <source>
        <dbReference type="ARBA" id="ARBA00010682"/>
    </source>
</evidence>
<dbReference type="InterPro" id="IPR025202">
    <property type="entry name" value="PLD-like_dom"/>
</dbReference>